<dbReference type="EC" id="2.7.7.65" evidence="1"/>
<dbReference type="KEGG" id="suln:FJR47_07615"/>
<evidence type="ECO:0000256" key="3">
    <source>
        <dbReference type="SAM" id="Phobius"/>
    </source>
</evidence>
<accession>A0AAJ4A4J2</accession>
<dbReference type="CDD" id="cd01949">
    <property type="entry name" value="GGDEF"/>
    <property type="match status" value="1"/>
</dbReference>
<dbReference type="InterPro" id="IPR043128">
    <property type="entry name" value="Rev_trsase/Diguanyl_cyclase"/>
</dbReference>
<evidence type="ECO:0000256" key="1">
    <source>
        <dbReference type="ARBA" id="ARBA00012528"/>
    </source>
</evidence>
<dbReference type="PANTHER" id="PTHR45138:SF9">
    <property type="entry name" value="DIGUANYLATE CYCLASE DGCM-RELATED"/>
    <property type="match status" value="1"/>
</dbReference>
<comment type="catalytic activity">
    <reaction evidence="2">
        <text>2 GTP = 3',3'-c-di-GMP + 2 diphosphate</text>
        <dbReference type="Rhea" id="RHEA:24898"/>
        <dbReference type="ChEBI" id="CHEBI:33019"/>
        <dbReference type="ChEBI" id="CHEBI:37565"/>
        <dbReference type="ChEBI" id="CHEBI:58805"/>
        <dbReference type="EC" id="2.7.7.65"/>
    </reaction>
</comment>
<dbReference type="Proteomes" id="UP000326061">
    <property type="component" value="Chromosome"/>
</dbReference>
<dbReference type="PANTHER" id="PTHR45138">
    <property type="entry name" value="REGULATORY COMPONENTS OF SENSORY TRANSDUCTION SYSTEM"/>
    <property type="match status" value="1"/>
</dbReference>
<dbReference type="InterPro" id="IPR050469">
    <property type="entry name" value="Diguanylate_Cyclase"/>
</dbReference>
<evidence type="ECO:0000313" key="6">
    <source>
        <dbReference type="Proteomes" id="UP000326061"/>
    </source>
</evidence>
<feature type="transmembrane region" description="Helical" evidence="3">
    <location>
        <begin position="193"/>
        <end position="217"/>
    </location>
</feature>
<evidence type="ECO:0000256" key="2">
    <source>
        <dbReference type="ARBA" id="ARBA00034247"/>
    </source>
</evidence>
<dbReference type="AlphaFoldDB" id="A0AAJ4A4J2"/>
<dbReference type="SUPFAM" id="SSF55073">
    <property type="entry name" value="Nucleotide cyclase"/>
    <property type="match status" value="1"/>
</dbReference>
<dbReference type="PROSITE" id="PS50887">
    <property type="entry name" value="GGDEF"/>
    <property type="match status" value="1"/>
</dbReference>
<protein>
    <recommendedName>
        <fullName evidence="1">diguanylate cyclase</fullName>
        <ecNumber evidence="1">2.7.7.65</ecNumber>
    </recommendedName>
</protein>
<keyword evidence="6" id="KW-1185">Reference proteome</keyword>
<dbReference type="SMART" id="SM00267">
    <property type="entry name" value="GGDEF"/>
    <property type="match status" value="1"/>
</dbReference>
<dbReference type="RefSeq" id="WP_152299845.1">
    <property type="nucleotide sequence ID" value="NZ_CP041166.1"/>
</dbReference>
<dbReference type="Pfam" id="PF00990">
    <property type="entry name" value="GGDEF"/>
    <property type="match status" value="1"/>
</dbReference>
<feature type="transmembrane region" description="Helical" evidence="3">
    <location>
        <begin position="6"/>
        <end position="24"/>
    </location>
</feature>
<proteinExistence type="predicted"/>
<sequence length="383" mass="45377">MVKKKEIFIFFLLFILSIALLYVYNYTKKTSTSIFENIQKHDIEHISSILKNIEHDFLKSLNIQNSKDMLLAFKNENNRKKYENMLSMTISSNIKYTYVLYKDEIDRFRFILDASKTDKANFYQKFDVEKQEYIDAYKTKKPQIIKQKNMENLYITYLLPIVINNEVIALFSVDISTDLQKYLLESIEPLENFFIVLIWLILLFIFITLMQLFYYFATKKRVFTDPLTNTFNRNYLQELPNVINLNNYSVAMIDLDKFKVINDTYGHDAGDYVLVQASEIFKTSIRASDILIRYGGEEFLLFIHTRSGSALHICERIKENINSKKYFYNNHTINLSVSIGLHNHPALEKNLHEVIKKADNMLYLAKQNGRNRIEVYNEKLNFK</sequence>
<organism evidence="5 6">
    <name type="scientific">Sulfurimonas xiamenensis</name>
    <dbReference type="NCBI Taxonomy" id="2590021"/>
    <lineage>
        <taxon>Bacteria</taxon>
        <taxon>Pseudomonadati</taxon>
        <taxon>Campylobacterota</taxon>
        <taxon>Epsilonproteobacteria</taxon>
        <taxon>Campylobacterales</taxon>
        <taxon>Sulfurimonadaceae</taxon>
        <taxon>Sulfurimonas</taxon>
    </lineage>
</organism>
<name>A0AAJ4A4J2_9BACT</name>
<dbReference type="FunFam" id="3.30.70.270:FF:000001">
    <property type="entry name" value="Diguanylate cyclase domain protein"/>
    <property type="match status" value="1"/>
</dbReference>
<keyword evidence="3" id="KW-0472">Membrane</keyword>
<evidence type="ECO:0000259" key="4">
    <source>
        <dbReference type="PROSITE" id="PS50887"/>
    </source>
</evidence>
<dbReference type="EMBL" id="CP041166">
    <property type="protein sequence ID" value="QFR43784.1"/>
    <property type="molecule type" value="Genomic_DNA"/>
</dbReference>
<dbReference type="InterPro" id="IPR000160">
    <property type="entry name" value="GGDEF_dom"/>
</dbReference>
<dbReference type="InterPro" id="IPR029787">
    <property type="entry name" value="Nucleotide_cyclase"/>
</dbReference>
<feature type="domain" description="GGDEF" evidence="4">
    <location>
        <begin position="246"/>
        <end position="378"/>
    </location>
</feature>
<dbReference type="NCBIfam" id="TIGR00254">
    <property type="entry name" value="GGDEF"/>
    <property type="match status" value="1"/>
</dbReference>
<keyword evidence="3" id="KW-0812">Transmembrane</keyword>
<dbReference type="GO" id="GO:0052621">
    <property type="term" value="F:diguanylate cyclase activity"/>
    <property type="evidence" value="ECO:0007669"/>
    <property type="project" value="UniProtKB-EC"/>
</dbReference>
<evidence type="ECO:0000313" key="5">
    <source>
        <dbReference type="EMBL" id="QFR43784.1"/>
    </source>
</evidence>
<feature type="transmembrane region" description="Helical" evidence="3">
    <location>
        <begin position="153"/>
        <end position="173"/>
    </location>
</feature>
<keyword evidence="3" id="KW-1133">Transmembrane helix</keyword>
<reference evidence="6" key="1">
    <citation type="submission" date="2019-06" db="EMBL/GenBank/DDBJ databases">
        <title>Sulfurimonas gotlandica sp. nov., a chemoautotrophic and psychrotolerant epsilonproteobacterium isolated from a pelagic redoxcline, and an emended description of the genus Sulfurimonas.</title>
        <authorList>
            <person name="Wang S."/>
            <person name="Jiang L."/>
            <person name="Shao Z."/>
        </authorList>
    </citation>
    <scope>NUCLEOTIDE SEQUENCE [LARGE SCALE GENOMIC DNA]</scope>
    <source>
        <strain evidence="6">1-1N</strain>
    </source>
</reference>
<gene>
    <name evidence="5" type="ORF">FJR47_07615</name>
</gene>
<dbReference type="Gene3D" id="3.30.70.270">
    <property type="match status" value="1"/>
</dbReference>